<organism evidence="4 5">
    <name type="scientific">Rhinocladiella mackenziei CBS 650.93</name>
    <dbReference type="NCBI Taxonomy" id="1442369"/>
    <lineage>
        <taxon>Eukaryota</taxon>
        <taxon>Fungi</taxon>
        <taxon>Dikarya</taxon>
        <taxon>Ascomycota</taxon>
        <taxon>Pezizomycotina</taxon>
        <taxon>Eurotiomycetes</taxon>
        <taxon>Chaetothyriomycetidae</taxon>
        <taxon>Chaetothyriales</taxon>
        <taxon>Herpotrichiellaceae</taxon>
        <taxon>Rhinocladiella</taxon>
    </lineage>
</organism>
<dbReference type="GeneID" id="25290774"/>
<proteinExistence type="predicted"/>
<keyword evidence="3" id="KW-0732">Signal</keyword>
<keyword evidence="2" id="KW-0812">Transmembrane</keyword>
<evidence type="ECO:0000313" key="5">
    <source>
        <dbReference type="Proteomes" id="UP000053617"/>
    </source>
</evidence>
<feature type="signal peptide" evidence="3">
    <location>
        <begin position="1"/>
        <end position="20"/>
    </location>
</feature>
<feature type="compositionally biased region" description="Basic and acidic residues" evidence="1">
    <location>
        <begin position="300"/>
        <end position="320"/>
    </location>
</feature>
<evidence type="ECO:0000313" key="4">
    <source>
        <dbReference type="EMBL" id="KIX08048.1"/>
    </source>
</evidence>
<evidence type="ECO:0000256" key="1">
    <source>
        <dbReference type="SAM" id="MobiDB-lite"/>
    </source>
</evidence>
<evidence type="ECO:0000256" key="2">
    <source>
        <dbReference type="SAM" id="Phobius"/>
    </source>
</evidence>
<keyword evidence="5" id="KW-1185">Reference proteome</keyword>
<dbReference type="VEuPathDB" id="FungiDB:Z518_02703"/>
<dbReference type="OrthoDB" id="5215637at2759"/>
<feature type="compositionally biased region" description="Polar residues" evidence="1">
    <location>
        <begin position="282"/>
        <end position="297"/>
    </location>
</feature>
<protein>
    <recommendedName>
        <fullName evidence="6">Mid2 domain-containing protein</fullName>
    </recommendedName>
</protein>
<feature type="region of interest" description="Disordered" evidence="1">
    <location>
        <begin position="249"/>
        <end position="320"/>
    </location>
</feature>
<name>A0A0D2HC91_9EURO</name>
<gene>
    <name evidence="4" type="ORF">Z518_02703</name>
</gene>
<feature type="transmembrane region" description="Helical" evidence="2">
    <location>
        <begin position="206"/>
        <end position="233"/>
    </location>
</feature>
<dbReference type="EMBL" id="KN847476">
    <property type="protein sequence ID" value="KIX08048.1"/>
    <property type="molecule type" value="Genomic_DNA"/>
</dbReference>
<keyword evidence="2" id="KW-1133">Transmembrane helix</keyword>
<keyword evidence="2" id="KW-0472">Membrane</keyword>
<reference evidence="4 5" key="1">
    <citation type="submission" date="2015-01" db="EMBL/GenBank/DDBJ databases">
        <title>The Genome Sequence of Rhinocladiella mackenzie CBS 650.93.</title>
        <authorList>
            <consortium name="The Broad Institute Genomics Platform"/>
            <person name="Cuomo C."/>
            <person name="de Hoog S."/>
            <person name="Gorbushina A."/>
            <person name="Stielow B."/>
            <person name="Teixiera M."/>
            <person name="Abouelleil A."/>
            <person name="Chapman S.B."/>
            <person name="Priest M."/>
            <person name="Young S.K."/>
            <person name="Wortman J."/>
            <person name="Nusbaum C."/>
            <person name="Birren B."/>
        </authorList>
    </citation>
    <scope>NUCLEOTIDE SEQUENCE [LARGE SCALE GENOMIC DNA]</scope>
    <source>
        <strain evidence="4 5">CBS 650.93</strain>
    </source>
</reference>
<accession>A0A0D2HC91</accession>
<dbReference type="HOGENOM" id="CLU_055859_4_1_1"/>
<sequence length="320" mass="33827">MLLSLAAGVLVTALSTAVFAATDICYNPDGTQTTSTTHTPCFPSANVTHCCNEGTTCLKNGLCLNKSTFLNTGLCTDSTWQDEACFPRCLTPRRLGKPSTVYRCDDDKWCCSNGGGNSTSCCNDQGIELFKIIENAVVENGSAFLSGYSIAPIQNILTDSEPNPSTTLLQTYTFTTDVSGSQVTLTATATIDSNTIPVSSDDSDSALIAGLGAGLGVGLPLLAVIGLLSWLLFREKRRNRAQLAPHELHGHPFSDVPPASHYQTTPADPFQDGYSVPAAGQSPYSTGTTNDVISATLSAHRLEADSQEKKPARARPELPG</sequence>
<evidence type="ECO:0000256" key="3">
    <source>
        <dbReference type="SAM" id="SignalP"/>
    </source>
</evidence>
<dbReference type="AlphaFoldDB" id="A0A0D2HC91"/>
<dbReference type="RefSeq" id="XP_013275184.1">
    <property type="nucleotide sequence ID" value="XM_013419730.1"/>
</dbReference>
<evidence type="ECO:0008006" key="6">
    <source>
        <dbReference type="Google" id="ProtNLM"/>
    </source>
</evidence>
<dbReference type="Proteomes" id="UP000053617">
    <property type="component" value="Unassembled WGS sequence"/>
</dbReference>
<feature type="chain" id="PRO_5002243587" description="Mid2 domain-containing protein" evidence="3">
    <location>
        <begin position="21"/>
        <end position="320"/>
    </location>
</feature>